<organism evidence="1 2">
    <name type="scientific">Rotaria socialis</name>
    <dbReference type="NCBI Taxonomy" id="392032"/>
    <lineage>
        <taxon>Eukaryota</taxon>
        <taxon>Metazoa</taxon>
        <taxon>Spiralia</taxon>
        <taxon>Gnathifera</taxon>
        <taxon>Rotifera</taxon>
        <taxon>Eurotatoria</taxon>
        <taxon>Bdelloidea</taxon>
        <taxon>Philodinida</taxon>
        <taxon>Philodinidae</taxon>
        <taxon>Rotaria</taxon>
    </lineage>
</organism>
<evidence type="ECO:0000313" key="2">
    <source>
        <dbReference type="Proteomes" id="UP000663848"/>
    </source>
</evidence>
<proteinExistence type="predicted"/>
<dbReference type="AlphaFoldDB" id="A0A822BDF2"/>
<name>A0A822BDF2_9BILA</name>
<evidence type="ECO:0008006" key="3">
    <source>
        <dbReference type="Google" id="ProtNLM"/>
    </source>
</evidence>
<evidence type="ECO:0000313" key="1">
    <source>
        <dbReference type="EMBL" id="CAF5028553.1"/>
    </source>
</evidence>
<dbReference type="Gene3D" id="3.90.228.10">
    <property type="match status" value="1"/>
</dbReference>
<comment type="caution">
    <text evidence="1">The sequence shown here is derived from an EMBL/GenBank/DDBJ whole genome shotgun (WGS) entry which is preliminary data.</text>
</comment>
<gene>
    <name evidence="1" type="ORF">QYT958_LOCUS40498</name>
</gene>
<reference evidence="1" key="1">
    <citation type="submission" date="2021-02" db="EMBL/GenBank/DDBJ databases">
        <authorList>
            <person name="Nowell W R."/>
        </authorList>
    </citation>
    <scope>NUCLEOTIDE SEQUENCE</scope>
</reference>
<feature type="non-terminal residue" evidence="1">
    <location>
        <position position="133"/>
    </location>
</feature>
<protein>
    <recommendedName>
        <fullName evidence="3">PARP</fullName>
    </recommendedName>
</protein>
<feature type="non-terminal residue" evidence="1">
    <location>
        <position position="1"/>
    </location>
</feature>
<accession>A0A822BDF2</accession>
<dbReference type="EMBL" id="CAJOBR010042007">
    <property type="protein sequence ID" value="CAF5028553.1"/>
    <property type="molecule type" value="Genomic_DNA"/>
</dbReference>
<sequence>NDYQPQRRWRDFGQSQPLGIDNSKCPCSIGRKKETQPHYIGFHTTTPEAVVSIAHINFRPSTKGWLGAGAYFARSVAGTIGKHRSAGGAWIIAEVHMGKVYEVLRNEIDRAHKNFNKEKYDFVHYTKWQQEYD</sequence>
<dbReference type="SUPFAM" id="SSF56399">
    <property type="entry name" value="ADP-ribosylation"/>
    <property type="match status" value="1"/>
</dbReference>
<dbReference type="Proteomes" id="UP000663848">
    <property type="component" value="Unassembled WGS sequence"/>
</dbReference>